<evidence type="ECO:0000256" key="9">
    <source>
        <dbReference type="ARBA" id="ARBA00022989"/>
    </source>
</evidence>
<keyword evidence="4" id="KW-0150">Chloroplast</keyword>
<feature type="transmembrane region" description="Helical" evidence="11">
    <location>
        <begin position="650"/>
        <end position="666"/>
    </location>
</feature>
<evidence type="ECO:0000256" key="8">
    <source>
        <dbReference type="ARBA" id="ARBA00022840"/>
    </source>
</evidence>
<protein>
    <recommendedName>
        <fullName evidence="12">ABC transporter domain-containing protein</fullName>
    </recommendedName>
</protein>
<dbReference type="GO" id="GO:0140359">
    <property type="term" value="F:ABC-type transporter activity"/>
    <property type="evidence" value="ECO:0007669"/>
    <property type="project" value="InterPro"/>
</dbReference>
<dbReference type="GO" id="GO:0009651">
    <property type="term" value="P:response to salt stress"/>
    <property type="evidence" value="ECO:0007669"/>
    <property type="project" value="UniProtKB-ARBA"/>
</dbReference>
<evidence type="ECO:0000313" key="13">
    <source>
        <dbReference type="EMBL" id="KAI5080578.1"/>
    </source>
</evidence>
<keyword evidence="3" id="KW-0813">Transport</keyword>
<feature type="domain" description="ABC transporter" evidence="12">
    <location>
        <begin position="130"/>
        <end position="373"/>
    </location>
</feature>
<comment type="similarity">
    <text evidence="2">Belongs to the ABC transporter superfamily. ABCG family. Eye pigment precursor importer (TC 3.A.1.204) subfamily.</text>
</comment>
<dbReference type="SUPFAM" id="SSF52540">
    <property type="entry name" value="P-loop containing nucleoside triphosphate hydrolases"/>
    <property type="match status" value="1"/>
</dbReference>
<evidence type="ECO:0000256" key="4">
    <source>
        <dbReference type="ARBA" id="ARBA00022528"/>
    </source>
</evidence>
<dbReference type="InterPro" id="IPR003593">
    <property type="entry name" value="AAA+_ATPase"/>
</dbReference>
<evidence type="ECO:0000256" key="3">
    <source>
        <dbReference type="ARBA" id="ARBA00022448"/>
    </source>
</evidence>
<feature type="transmembrane region" description="Helical" evidence="11">
    <location>
        <begin position="592"/>
        <end position="614"/>
    </location>
</feature>
<evidence type="ECO:0000256" key="6">
    <source>
        <dbReference type="ARBA" id="ARBA00022692"/>
    </source>
</evidence>
<comment type="subcellular location">
    <subcellularLocation>
        <location evidence="1">Membrane</location>
        <topology evidence="1">Multi-pass membrane protein</topology>
    </subcellularLocation>
</comment>
<dbReference type="InterPro" id="IPR017871">
    <property type="entry name" value="ABC_transporter-like_CS"/>
</dbReference>
<dbReference type="GO" id="GO:0016887">
    <property type="term" value="F:ATP hydrolysis activity"/>
    <property type="evidence" value="ECO:0007669"/>
    <property type="project" value="InterPro"/>
</dbReference>
<dbReference type="AlphaFoldDB" id="A0A9D4V6K0"/>
<dbReference type="InterPro" id="IPR043926">
    <property type="entry name" value="ABCG_dom"/>
</dbReference>
<dbReference type="InterPro" id="IPR052215">
    <property type="entry name" value="Plant_ABCG"/>
</dbReference>
<dbReference type="FunFam" id="3.40.50.300:FF:000504">
    <property type="entry name" value="ABC transporter G family member 11"/>
    <property type="match status" value="1"/>
</dbReference>
<gene>
    <name evidence="13" type="ORF">GOP47_0003761</name>
</gene>
<feature type="transmembrane region" description="Helical" evidence="11">
    <location>
        <begin position="510"/>
        <end position="532"/>
    </location>
</feature>
<dbReference type="Pfam" id="PF01061">
    <property type="entry name" value="ABC2_membrane"/>
    <property type="match status" value="1"/>
</dbReference>
<keyword evidence="4" id="KW-0934">Plastid</keyword>
<feature type="transmembrane region" description="Helical" evidence="11">
    <location>
        <begin position="620"/>
        <end position="643"/>
    </location>
</feature>
<dbReference type="OrthoDB" id="66620at2759"/>
<feature type="transmembrane region" description="Helical" evidence="11">
    <location>
        <begin position="552"/>
        <end position="580"/>
    </location>
</feature>
<proteinExistence type="inferred from homology"/>
<evidence type="ECO:0000256" key="1">
    <source>
        <dbReference type="ARBA" id="ARBA00004141"/>
    </source>
</evidence>
<keyword evidence="6 11" id="KW-0812">Transmembrane</keyword>
<evidence type="ECO:0000256" key="7">
    <source>
        <dbReference type="ARBA" id="ARBA00022741"/>
    </source>
</evidence>
<dbReference type="SMART" id="SM00382">
    <property type="entry name" value="AAA"/>
    <property type="match status" value="1"/>
</dbReference>
<keyword evidence="8" id="KW-0067">ATP-binding</keyword>
<comment type="caution">
    <text evidence="13">The sequence shown here is derived from an EMBL/GenBank/DDBJ whole genome shotgun (WGS) entry which is preliminary data.</text>
</comment>
<evidence type="ECO:0000259" key="12">
    <source>
        <dbReference type="PROSITE" id="PS50893"/>
    </source>
</evidence>
<feature type="transmembrane region" description="Helical" evidence="11">
    <location>
        <begin position="712"/>
        <end position="731"/>
    </location>
</feature>
<dbReference type="PANTHER" id="PTHR48042:SF11">
    <property type="entry name" value="ABC TRANSPORTER G FAMILY MEMBER 11"/>
    <property type="match status" value="1"/>
</dbReference>
<dbReference type="GO" id="GO:0016020">
    <property type="term" value="C:membrane"/>
    <property type="evidence" value="ECO:0007669"/>
    <property type="project" value="UniProtKB-SubCell"/>
</dbReference>
<evidence type="ECO:0000256" key="5">
    <source>
        <dbReference type="ARBA" id="ARBA00022553"/>
    </source>
</evidence>
<dbReference type="Gene3D" id="3.40.50.300">
    <property type="entry name" value="P-loop containing nucleotide triphosphate hydrolases"/>
    <property type="match status" value="1"/>
</dbReference>
<accession>A0A9D4V6K0</accession>
<reference evidence="13" key="1">
    <citation type="submission" date="2021-01" db="EMBL/GenBank/DDBJ databases">
        <title>Adiantum capillus-veneris genome.</title>
        <authorList>
            <person name="Fang Y."/>
            <person name="Liao Q."/>
        </authorList>
    </citation>
    <scope>NUCLEOTIDE SEQUENCE</scope>
    <source>
        <strain evidence="13">H3</strain>
        <tissue evidence="13">Leaf</tissue>
    </source>
</reference>
<evidence type="ECO:0000256" key="10">
    <source>
        <dbReference type="ARBA" id="ARBA00023136"/>
    </source>
</evidence>
<dbReference type="PROSITE" id="PS00211">
    <property type="entry name" value="ABC_TRANSPORTER_1"/>
    <property type="match status" value="1"/>
</dbReference>
<keyword evidence="14" id="KW-1185">Reference proteome</keyword>
<keyword evidence="9 11" id="KW-1133">Transmembrane helix</keyword>
<dbReference type="PANTHER" id="PTHR48042">
    <property type="entry name" value="ABC TRANSPORTER G FAMILY MEMBER 11"/>
    <property type="match status" value="1"/>
</dbReference>
<evidence type="ECO:0000313" key="14">
    <source>
        <dbReference type="Proteomes" id="UP000886520"/>
    </source>
</evidence>
<sequence length="772" mass="86020">MLKDLDKPASRSRAVVIFSMAPKENTVLYKAPSFEHYNQAAQKNNNSHTQFAHNENYRRNSGSESECSDAAILHRQTSASTYRSETTQSTPVQSPYLGNLSPLSQSLWKNVKKSKSGPLMISPDDPTAWLTWKDLTVSVSLAGASTHLLLDNLSGYAEPGHMMAVMGPSGSGKSTLLDALAGRLAKNTMMTGDVHVNGRHRKLSYGSVAFVTQEDTLIGTLTVRETIFYSAHLRLPDAMPWSEKENIVESTILEMGLQDCADTAVGNWHLRGLSGGEKRRVSIALEILMRPRLLFLDEPTSGLDSASAFFVMQTLRGLSRDGRTVLFSIHQPSSEVFALFDKLYLLSGGRTIYFGDATHAHEFFAQAGFPCPQRRNPSDHFLRCVNSDFERVKQSLRSSVRHRKNAAVDPLEKHTTAEVIDILTNAYNTSGQAIATAVKIYEISQVKGLNLESSGSQASFFMQTKTLTKRSFINMTRDLGYYWLRLITYIFVAICVGTIYFKVGTSYNSILARGACTSYVAGFVTFMSIGGFPSFIEDMKVFQRERLNGHYGVWAFVVANTLSSFPFLVAIAIATGTICYYMAGLHPGFTHYLFFTINLLGCIGVVESLMMAVASVVSNFLLGIVTGAGLLGVFMLVAGFFRLPNELPKIFWRYPMSYLSFNYWALQGQYKNDYLGLQFDNVSPLLPPITGEEIITEKFQIDLSWSKWWDTAMIYVFLVAYRLVFFLNIKLNEKVTPYVRAFLTKQTAQWKGQKLSSKTVIPVKQSPDAGRG</sequence>
<name>A0A9D4V6K0_ADICA</name>
<dbReference type="InterPro" id="IPR003439">
    <property type="entry name" value="ABC_transporter-like_ATP-bd"/>
</dbReference>
<dbReference type="CDD" id="cd03213">
    <property type="entry name" value="ABCG_EPDR"/>
    <property type="match status" value="1"/>
</dbReference>
<dbReference type="Pfam" id="PF00005">
    <property type="entry name" value="ABC_tran"/>
    <property type="match status" value="1"/>
</dbReference>
<feature type="transmembrane region" description="Helical" evidence="11">
    <location>
        <begin position="482"/>
        <end position="503"/>
    </location>
</feature>
<keyword evidence="10 11" id="KW-0472">Membrane</keyword>
<organism evidence="13 14">
    <name type="scientific">Adiantum capillus-veneris</name>
    <name type="common">Maidenhair fern</name>
    <dbReference type="NCBI Taxonomy" id="13818"/>
    <lineage>
        <taxon>Eukaryota</taxon>
        <taxon>Viridiplantae</taxon>
        <taxon>Streptophyta</taxon>
        <taxon>Embryophyta</taxon>
        <taxon>Tracheophyta</taxon>
        <taxon>Polypodiopsida</taxon>
        <taxon>Polypodiidae</taxon>
        <taxon>Polypodiales</taxon>
        <taxon>Pteridineae</taxon>
        <taxon>Pteridaceae</taxon>
        <taxon>Vittarioideae</taxon>
        <taxon>Adiantum</taxon>
    </lineage>
</organism>
<evidence type="ECO:0000256" key="2">
    <source>
        <dbReference type="ARBA" id="ARBA00005814"/>
    </source>
</evidence>
<dbReference type="GO" id="GO:0005524">
    <property type="term" value="F:ATP binding"/>
    <property type="evidence" value="ECO:0007669"/>
    <property type="project" value="UniProtKB-KW"/>
</dbReference>
<dbReference type="InterPro" id="IPR027417">
    <property type="entry name" value="P-loop_NTPase"/>
</dbReference>
<dbReference type="InterPro" id="IPR013525">
    <property type="entry name" value="ABC2_TM"/>
</dbReference>
<dbReference type="Proteomes" id="UP000886520">
    <property type="component" value="Chromosome 4"/>
</dbReference>
<dbReference type="PROSITE" id="PS50893">
    <property type="entry name" value="ABC_TRANSPORTER_2"/>
    <property type="match status" value="1"/>
</dbReference>
<keyword evidence="7" id="KW-0547">Nucleotide-binding</keyword>
<evidence type="ECO:0000256" key="11">
    <source>
        <dbReference type="SAM" id="Phobius"/>
    </source>
</evidence>
<dbReference type="EMBL" id="JABFUD020000004">
    <property type="protein sequence ID" value="KAI5080578.1"/>
    <property type="molecule type" value="Genomic_DNA"/>
</dbReference>
<dbReference type="Pfam" id="PF19055">
    <property type="entry name" value="ABC2_membrane_7"/>
    <property type="match status" value="1"/>
</dbReference>
<keyword evidence="5" id="KW-0597">Phosphoprotein</keyword>